<dbReference type="PANTHER" id="PTHR38797:SF4">
    <property type="entry name" value="NUCLEAR PORE COMPLEX PROTEIN NUP85"/>
    <property type="match status" value="1"/>
</dbReference>
<dbReference type="InterPro" id="IPR053204">
    <property type="entry name" value="Oxopyrrolidines_Biosynth-assoc"/>
</dbReference>
<dbReference type="PANTHER" id="PTHR38797">
    <property type="entry name" value="NUCLEAR PORE COMPLEX PROTEIN NUP85-RELATED"/>
    <property type="match status" value="1"/>
</dbReference>
<accession>A0A8H3IPM8</accession>
<evidence type="ECO:0000313" key="1">
    <source>
        <dbReference type="EMBL" id="CAF9921354.1"/>
    </source>
</evidence>
<reference evidence="1" key="1">
    <citation type="submission" date="2021-03" db="EMBL/GenBank/DDBJ databases">
        <authorList>
            <person name="Tagirdzhanova G."/>
        </authorList>
    </citation>
    <scope>NUCLEOTIDE SEQUENCE</scope>
</reference>
<evidence type="ECO:0000313" key="2">
    <source>
        <dbReference type="Proteomes" id="UP000664534"/>
    </source>
</evidence>
<proteinExistence type="predicted"/>
<organism evidence="1 2">
    <name type="scientific">Imshaugia aleurites</name>
    <dbReference type="NCBI Taxonomy" id="172621"/>
    <lineage>
        <taxon>Eukaryota</taxon>
        <taxon>Fungi</taxon>
        <taxon>Dikarya</taxon>
        <taxon>Ascomycota</taxon>
        <taxon>Pezizomycotina</taxon>
        <taxon>Lecanoromycetes</taxon>
        <taxon>OSLEUM clade</taxon>
        <taxon>Lecanoromycetidae</taxon>
        <taxon>Lecanorales</taxon>
        <taxon>Lecanorineae</taxon>
        <taxon>Parmeliaceae</taxon>
        <taxon>Imshaugia</taxon>
    </lineage>
</organism>
<dbReference type="EMBL" id="CAJPDT010000027">
    <property type="protein sequence ID" value="CAF9921354.1"/>
    <property type="molecule type" value="Genomic_DNA"/>
</dbReference>
<dbReference type="OrthoDB" id="3350591at2759"/>
<dbReference type="Proteomes" id="UP000664534">
    <property type="component" value="Unassembled WGS sequence"/>
</dbReference>
<dbReference type="AlphaFoldDB" id="A0A8H3IPM8"/>
<dbReference type="Pfam" id="PF12311">
    <property type="entry name" value="DUF3632"/>
    <property type="match status" value="1"/>
</dbReference>
<gene>
    <name evidence="1" type="ORF">IMSHALPRED_005160</name>
</gene>
<protein>
    <submittedName>
        <fullName evidence="1">Uncharacterized protein</fullName>
    </submittedName>
</protein>
<dbReference type="InterPro" id="IPR022085">
    <property type="entry name" value="OpdG"/>
</dbReference>
<sequence>MSSLDLKIEGPEGPFGNEIFHLLRRFLQAEKAVTMESTAQSILALLPENGSLSTDVWIFGEICIELAEQIPYHHPSQLKLVGLLEDLGMSRKLGLTVPSKETSKGCCVRYQRLGESLRDNLACPDPENPSEYVNFHAFAANVFERRFFSNGPTWAIWAQRDAHEDRREEKGVIRDAYVLAAAQWILWYGQSLFKQVLFPGDAPDDLRPWTPGPLYHGKASLSLHRWHFWRDGFNAVASGQEKGGEAFGQECTSVAAKAVEIMDSLERNMTFTRFRIFHPLHN</sequence>
<comment type="caution">
    <text evidence="1">The sequence shown here is derived from an EMBL/GenBank/DDBJ whole genome shotgun (WGS) entry which is preliminary data.</text>
</comment>
<name>A0A8H3IPM8_9LECA</name>
<keyword evidence="2" id="KW-1185">Reference proteome</keyword>